<dbReference type="EMBL" id="GDHC01004900">
    <property type="protein sequence ID" value="JAQ13729.1"/>
    <property type="molecule type" value="Transcribed_RNA"/>
</dbReference>
<sequence length="127" mass="13563">KSKKAKTAPTHPVPCITSAVRTAQSIQDSMCANLVQGDRMDKLTGVTVSTQSQTLYDGGSTHSASCETPTTPVAQDRVSIAAGAVHTVPRHSLYLFHAEEPWRVAYPANDVVGNMHCSDWSGVTLEP</sequence>
<proteinExistence type="predicted"/>
<accession>A0A146M2S4</accession>
<reference evidence="1" key="1">
    <citation type="journal article" date="2016" name="Gigascience">
        <title>De novo construction of an expanded transcriptome assembly for the western tarnished plant bug, Lygus hesperus.</title>
        <authorList>
            <person name="Tassone E.E."/>
            <person name="Geib S.M."/>
            <person name="Hall B."/>
            <person name="Fabrick J.A."/>
            <person name="Brent C.S."/>
            <person name="Hull J.J."/>
        </authorList>
    </citation>
    <scope>NUCLEOTIDE SEQUENCE</scope>
</reference>
<organism evidence="1">
    <name type="scientific">Lygus hesperus</name>
    <name type="common">Western plant bug</name>
    <dbReference type="NCBI Taxonomy" id="30085"/>
    <lineage>
        <taxon>Eukaryota</taxon>
        <taxon>Metazoa</taxon>
        <taxon>Ecdysozoa</taxon>
        <taxon>Arthropoda</taxon>
        <taxon>Hexapoda</taxon>
        <taxon>Insecta</taxon>
        <taxon>Pterygota</taxon>
        <taxon>Neoptera</taxon>
        <taxon>Paraneoptera</taxon>
        <taxon>Hemiptera</taxon>
        <taxon>Heteroptera</taxon>
        <taxon>Panheteroptera</taxon>
        <taxon>Cimicomorpha</taxon>
        <taxon>Miridae</taxon>
        <taxon>Mirini</taxon>
        <taxon>Lygus</taxon>
    </lineage>
</organism>
<dbReference type="AlphaFoldDB" id="A0A146M2S4"/>
<evidence type="ECO:0000313" key="1">
    <source>
        <dbReference type="EMBL" id="JAQ13729.1"/>
    </source>
</evidence>
<gene>
    <name evidence="1" type="ORF">g.7803</name>
</gene>
<feature type="non-terminal residue" evidence="1">
    <location>
        <position position="1"/>
    </location>
</feature>
<name>A0A146M2S4_LYGHE</name>
<protein>
    <submittedName>
        <fullName evidence="1">Uncharacterized protein</fullName>
    </submittedName>
</protein>